<reference evidence="13" key="3">
    <citation type="submission" date="2015-06" db="UniProtKB">
        <authorList>
            <consortium name="EnsemblMetazoa"/>
        </authorList>
    </citation>
    <scope>IDENTIFICATION</scope>
</reference>
<accession>R7VD07</accession>
<dbReference type="HOGENOM" id="CLU_036849_6_2_1"/>
<evidence type="ECO:0000256" key="3">
    <source>
        <dbReference type="ARBA" id="ARBA00022676"/>
    </source>
</evidence>
<evidence type="ECO:0000256" key="4">
    <source>
        <dbReference type="ARBA" id="ARBA00022679"/>
    </source>
</evidence>
<dbReference type="GO" id="GO:0016758">
    <property type="term" value="F:hexosyltransferase activity"/>
    <property type="evidence" value="ECO:0007669"/>
    <property type="project" value="InterPro"/>
</dbReference>
<feature type="non-terminal residue" evidence="12">
    <location>
        <position position="225"/>
    </location>
</feature>
<name>R7VD07_CAPTE</name>
<dbReference type="EMBL" id="KB293151">
    <property type="protein sequence ID" value="ELU16462.1"/>
    <property type="molecule type" value="Genomic_DNA"/>
</dbReference>
<dbReference type="InterPro" id="IPR002659">
    <property type="entry name" value="Glyco_trans_31"/>
</dbReference>
<dbReference type="AlphaFoldDB" id="R7VD07"/>
<sequence>ILPDSPCSKDLLLVTLVHSRPHFAHARQAIRDTWGQFSRNRQGQERKNRAQSMELYFVTGLSDDEDVNAALKNESAEYGDVIQFGFSDSYFNLTLKSLLDLRWASAFCQRATYVMKADDDVFVNVRSLMSFLRKWGVTQNAILGDLRHHAPVFRDHPKWGVPYHRFPDDVYPDYLKGAAYVMTADVPGRLAEIAPFANPIHIDDVYITGILTKIQGVRLVRANAF</sequence>
<dbReference type="PANTHER" id="PTHR11214:SF314">
    <property type="entry name" value="HEXOSYLTRANSFERASE"/>
    <property type="match status" value="1"/>
</dbReference>
<evidence type="ECO:0000313" key="12">
    <source>
        <dbReference type="EMBL" id="ELU16462.1"/>
    </source>
</evidence>
<comment type="similarity">
    <text evidence="2 11">Belongs to the glycosyltransferase 31 family.</text>
</comment>
<keyword evidence="9" id="KW-0472">Membrane</keyword>
<feature type="non-terminal residue" evidence="12">
    <location>
        <position position="1"/>
    </location>
</feature>
<dbReference type="STRING" id="283909.R7VD07"/>
<evidence type="ECO:0000256" key="10">
    <source>
        <dbReference type="ARBA" id="ARBA00023180"/>
    </source>
</evidence>
<dbReference type="FunFam" id="3.90.550.50:FF:000001">
    <property type="entry name" value="Hexosyltransferase"/>
    <property type="match status" value="1"/>
</dbReference>
<evidence type="ECO:0000256" key="11">
    <source>
        <dbReference type="RuleBase" id="RU363063"/>
    </source>
</evidence>
<keyword evidence="5" id="KW-0812">Transmembrane</keyword>
<evidence type="ECO:0000313" key="14">
    <source>
        <dbReference type="Proteomes" id="UP000014760"/>
    </source>
</evidence>
<dbReference type="GO" id="GO:0000139">
    <property type="term" value="C:Golgi membrane"/>
    <property type="evidence" value="ECO:0007669"/>
    <property type="project" value="UniProtKB-SubCell"/>
</dbReference>
<dbReference type="EC" id="2.4.1.-" evidence="11"/>
<protein>
    <recommendedName>
        <fullName evidence="11">Hexosyltransferase</fullName>
        <ecNumber evidence="11">2.4.1.-</ecNumber>
    </recommendedName>
</protein>
<dbReference type="Gene3D" id="3.90.550.50">
    <property type="match status" value="1"/>
</dbReference>
<proteinExistence type="inferred from homology"/>
<dbReference type="Pfam" id="PF01762">
    <property type="entry name" value="Galactosyl_T"/>
    <property type="match status" value="1"/>
</dbReference>
<evidence type="ECO:0000256" key="7">
    <source>
        <dbReference type="ARBA" id="ARBA00022989"/>
    </source>
</evidence>
<dbReference type="GO" id="GO:0006493">
    <property type="term" value="P:protein O-linked glycosylation"/>
    <property type="evidence" value="ECO:0007669"/>
    <property type="project" value="TreeGrafter"/>
</dbReference>
<dbReference type="EMBL" id="AMQN01017468">
    <property type="status" value="NOT_ANNOTATED_CDS"/>
    <property type="molecule type" value="Genomic_DNA"/>
</dbReference>
<dbReference type="PANTHER" id="PTHR11214">
    <property type="entry name" value="BETA-1,3-N-ACETYLGLUCOSAMINYLTRANSFERASE"/>
    <property type="match status" value="1"/>
</dbReference>
<evidence type="ECO:0000256" key="1">
    <source>
        <dbReference type="ARBA" id="ARBA00004323"/>
    </source>
</evidence>
<evidence type="ECO:0000313" key="13">
    <source>
        <dbReference type="EnsemblMetazoa" id="CapteP26430"/>
    </source>
</evidence>
<dbReference type="Proteomes" id="UP000014760">
    <property type="component" value="Unassembled WGS sequence"/>
</dbReference>
<keyword evidence="10" id="KW-0325">Glycoprotein</keyword>
<evidence type="ECO:0000256" key="8">
    <source>
        <dbReference type="ARBA" id="ARBA00023034"/>
    </source>
</evidence>
<gene>
    <name evidence="12" type="ORF">CAPTEDRAFT_26430</name>
</gene>
<dbReference type="OrthoDB" id="2139606at2759"/>
<evidence type="ECO:0000256" key="6">
    <source>
        <dbReference type="ARBA" id="ARBA00022968"/>
    </source>
</evidence>
<keyword evidence="6" id="KW-0735">Signal-anchor</keyword>
<evidence type="ECO:0000256" key="2">
    <source>
        <dbReference type="ARBA" id="ARBA00008661"/>
    </source>
</evidence>
<organism evidence="12">
    <name type="scientific">Capitella teleta</name>
    <name type="common">Polychaete worm</name>
    <dbReference type="NCBI Taxonomy" id="283909"/>
    <lineage>
        <taxon>Eukaryota</taxon>
        <taxon>Metazoa</taxon>
        <taxon>Spiralia</taxon>
        <taxon>Lophotrochozoa</taxon>
        <taxon>Annelida</taxon>
        <taxon>Polychaeta</taxon>
        <taxon>Sedentaria</taxon>
        <taxon>Scolecida</taxon>
        <taxon>Capitellidae</taxon>
        <taxon>Capitella</taxon>
    </lineage>
</organism>
<keyword evidence="8 11" id="KW-0333">Golgi apparatus</keyword>
<dbReference type="EnsemblMetazoa" id="CapteT26430">
    <property type="protein sequence ID" value="CapteP26430"/>
    <property type="gene ID" value="CapteG26430"/>
</dbReference>
<reference evidence="14" key="1">
    <citation type="submission" date="2012-12" db="EMBL/GenBank/DDBJ databases">
        <authorList>
            <person name="Hellsten U."/>
            <person name="Grimwood J."/>
            <person name="Chapman J.A."/>
            <person name="Shapiro H."/>
            <person name="Aerts A."/>
            <person name="Otillar R.P."/>
            <person name="Terry A.Y."/>
            <person name="Boore J.L."/>
            <person name="Simakov O."/>
            <person name="Marletaz F."/>
            <person name="Cho S.-J."/>
            <person name="Edsinger-Gonzales E."/>
            <person name="Havlak P."/>
            <person name="Kuo D.-H."/>
            <person name="Larsson T."/>
            <person name="Lv J."/>
            <person name="Arendt D."/>
            <person name="Savage R."/>
            <person name="Osoegawa K."/>
            <person name="de Jong P."/>
            <person name="Lindberg D.R."/>
            <person name="Seaver E.C."/>
            <person name="Weisblat D.A."/>
            <person name="Putnam N.H."/>
            <person name="Grigoriev I.V."/>
            <person name="Rokhsar D.S."/>
        </authorList>
    </citation>
    <scope>NUCLEOTIDE SEQUENCE</scope>
    <source>
        <strain evidence="14">I ESC-2004</strain>
    </source>
</reference>
<comment type="subcellular location">
    <subcellularLocation>
        <location evidence="1 11">Golgi apparatus membrane</location>
        <topology evidence="1 11">Single-pass type II membrane protein</topology>
    </subcellularLocation>
</comment>
<reference evidence="12 14" key="2">
    <citation type="journal article" date="2013" name="Nature">
        <title>Insights into bilaterian evolution from three spiralian genomes.</title>
        <authorList>
            <person name="Simakov O."/>
            <person name="Marletaz F."/>
            <person name="Cho S.J."/>
            <person name="Edsinger-Gonzales E."/>
            <person name="Havlak P."/>
            <person name="Hellsten U."/>
            <person name="Kuo D.H."/>
            <person name="Larsson T."/>
            <person name="Lv J."/>
            <person name="Arendt D."/>
            <person name="Savage R."/>
            <person name="Osoegawa K."/>
            <person name="de Jong P."/>
            <person name="Grimwood J."/>
            <person name="Chapman J.A."/>
            <person name="Shapiro H."/>
            <person name="Aerts A."/>
            <person name="Otillar R.P."/>
            <person name="Terry A.Y."/>
            <person name="Boore J.L."/>
            <person name="Grigoriev I.V."/>
            <person name="Lindberg D.R."/>
            <person name="Seaver E.C."/>
            <person name="Weisblat D.A."/>
            <person name="Putnam N.H."/>
            <person name="Rokhsar D.S."/>
        </authorList>
    </citation>
    <scope>NUCLEOTIDE SEQUENCE</scope>
    <source>
        <strain evidence="12 14">I ESC-2004</strain>
    </source>
</reference>
<keyword evidence="7" id="KW-1133">Transmembrane helix</keyword>
<keyword evidence="14" id="KW-1185">Reference proteome</keyword>
<evidence type="ECO:0000256" key="5">
    <source>
        <dbReference type="ARBA" id="ARBA00022692"/>
    </source>
</evidence>
<dbReference type="OMA" id="WINDYRI"/>
<keyword evidence="4" id="KW-0808">Transferase</keyword>
<evidence type="ECO:0000256" key="9">
    <source>
        <dbReference type="ARBA" id="ARBA00023136"/>
    </source>
</evidence>
<keyword evidence="3 11" id="KW-0328">Glycosyltransferase</keyword>